<evidence type="ECO:0000256" key="2">
    <source>
        <dbReference type="ARBA" id="ARBA00023157"/>
    </source>
</evidence>
<reference evidence="5" key="1">
    <citation type="submission" date="2023-07" db="EMBL/GenBank/DDBJ databases">
        <authorList>
            <person name="Stuckert A."/>
        </authorList>
    </citation>
    <scope>NUCLEOTIDE SEQUENCE</scope>
</reference>
<organism evidence="5 6">
    <name type="scientific">Ranitomeya imitator</name>
    <name type="common">mimic poison frog</name>
    <dbReference type="NCBI Taxonomy" id="111125"/>
    <lineage>
        <taxon>Eukaryota</taxon>
        <taxon>Metazoa</taxon>
        <taxon>Chordata</taxon>
        <taxon>Craniata</taxon>
        <taxon>Vertebrata</taxon>
        <taxon>Euteleostomi</taxon>
        <taxon>Amphibia</taxon>
        <taxon>Batrachia</taxon>
        <taxon>Anura</taxon>
        <taxon>Neobatrachia</taxon>
        <taxon>Hyloidea</taxon>
        <taxon>Dendrobatidae</taxon>
        <taxon>Dendrobatinae</taxon>
        <taxon>Ranitomeya</taxon>
    </lineage>
</organism>
<accession>A0ABN9LTA2</accession>
<dbReference type="InterPro" id="IPR003599">
    <property type="entry name" value="Ig_sub"/>
</dbReference>
<dbReference type="InterPro" id="IPR050958">
    <property type="entry name" value="Cell_Adh-Cytoskel_Orgn"/>
</dbReference>
<keyword evidence="2" id="KW-1015">Disulfide bond</keyword>
<dbReference type="EMBL" id="CAUEEQ010031228">
    <property type="protein sequence ID" value="CAJ0950180.1"/>
    <property type="molecule type" value="Genomic_DNA"/>
</dbReference>
<dbReference type="SUPFAM" id="SSF48726">
    <property type="entry name" value="Immunoglobulin"/>
    <property type="match status" value="2"/>
</dbReference>
<proteinExistence type="predicted"/>
<dbReference type="PROSITE" id="PS50835">
    <property type="entry name" value="IG_LIKE"/>
    <property type="match status" value="2"/>
</dbReference>
<dbReference type="InterPro" id="IPR007110">
    <property type="entry name" value="Ig-like_dom"/>
</dbReference>
<dbReference type="SMART" id="SM00409">
    <property type="entry name" value="IG"/>
    <property type="match status" value="2"/>
</dbReference>
<keyword evidence="3" id="KW-0472">Membrane</keyword>
<keyword evidence="3" id="KW-1133">Transmembrane helix</keyword>
<evidence type="ECO:0000259" key="4">
    <source>
        <dbReference type="PROSITE" id="PS50835"/>
    </source>
</evidence>
<keyword evidence="3" id="KW-0812">Transmembrane</keyword>
<sequence length="324" mass="35720">MFDLCDLEINFFGSKPGLEIIPSNGEIFLGEGKDFLCKSNVEATIKWIFDNEEIEDEEGRYKQKDIDESVRSLYVTASKVEPERLIQCHAESESGETSTAEIKLRIISHLSAGTDGTLTIERIRLSDAGVYYCTAYVSERNERAYKNVSVIVNAAPIVHFNTTNPNITSGSNVSFTCDVSGPPAPRITWRKGDEDVPVDGQKYVLSADRLQLSITELDASDGGEYTCQAVNSYGEHNTTLRLQVIDLPQGVGAGVIAGIIILIFLVTLLAVDLTCYRTRRRGFLMHFTTNVLGRTTPRVILDENDVKKQTADKSLVVNVSGIDA</sequence>
<feature type="domain" description="Ig-like" evidence="4">
    <location>
        <begin position="156"/>
        <end position="243"/>
    </location>
</feature>
<feature type="domain" description="Ig-like" evidence="4">
    <location>
        <begin position="16"/>
        <end position="149"/>
    </location>
</feature>
<dbReference type="Proteomes" id="UP001176940">
    <property type="component" value="Unassembled WGS sequence"/>
</dbReference>
<feature type="transmembrane region" description="Helical" evidence="3">
    <location>
        <begin position="251"/>
        <end position="271"/>
    </location>
</feature>
<evidence type="ECO:0000313" key="5">
    <source>
        <dbReference type="EMBL" id="CAJ0950180.1"/>
    </source>
</evidence>
<dbReference type="Gene3D" id="2.60.40.10">
    <property type="entry name" value="Immunoglobulins"/>
    <property type="match status" value="3"/>
</dbReference>
<dbReference type="SMART" id="SM00408">
    <property type="entry name" value="IGc2"/>
    <property type="match status" value="2"/>
</dbReference>
<dbReference type="PANTHER" id="PTHR45080">
    <property type="entry name" value="CONTACTIN 5"/>
    <property type="match status" value="1"/>
</dbReference>
<keyword evidence="6" id="KW-1185">Reference proteome</keyword>
<evidence type="ECO:0000256" key="1">
    <source>
        <dbReference type="ARBA" id="ARBA00022729"/>
    </source>
</evidence>
<keyword evidence="1" id="KW-0732">Signal</keyword>
<dbReference type="InterPro" id="IPR013098">
    <property type="entry name" value="Ig_I-set"/>
</dbReference>
<comment type="caution">
    <text evidence="5">The sequence shown here is derived from an EMBL/GenBank/DDBJ whole genome shotgun (WGS) entry which is preliminary data.</text>
</comment>
<dbReference type="InterPro" id="IPR036179">
    <property type="entry name" value="Ig-like_dom_sf"/>
</dbReference>
<gene>
    <name evidence="5" type="ORF">RIMI_LOCUS12909102</name>
</gene>
<protein>
    <recommendedName>
        <fullName evidence="4">Ig-like domain-containing protein</fullName>
    </recommendedName>
</protein>
<evidence type="ECO:0000256" key="3">
    <source>
        <dbReference type="SAM" id="Phobius"/>
    </source>
</evidence>
<dbReference type="PANTHER" id="PTHR45080:SF8">
    <property type="entry name" value="IG-LIKE DOMAIN-CONTAINING PROTEIN"/>
    <property type="match status" value="1"/>
</dbReference>
<dbReference type="InterPro" id="IPR003598">
    <property type="entry name" value="Ig_sub2"/>
</dbReference>
<evidence type="ECO:0000313" key="6">
    <source>
        <dbReference type="Proteomes" id="UP001176940"/>
    </source>
</evidence>
<dbReference type="Pfam" id="PF07679">
    <property type="entry name" value="I-set"/>
    <property type="match status" value="1"/>
</dbReference>
<dbReference type="InterPro" id="IPR013783">
    <property type="entry name" value="Ig-like_fold"/>
</dbReference>
<name>A0ABN9LTA2_9NEOB</name>